<reference evidence="2" key="1">
    <citation type="submission" date="2021-01" db="EMBL/GenBank/DDBJ databases">
        <authorList>
            <person name="Corre E."/>
            <person name="Pelletier E."/>
            <person name="Niang G."/>
            <person name="Scheremetjew M."/>
            <person name="Finn R."/>
            <person name="Kale V."/>
            <person name="Holt S."/>
            <person name="Cochrane G."/>
            <person name="Meng A."/>
            <person name="Brown T."/>
            <person name="Cohen L."/>
        </authorList>
    </citation>
    <scope>NUCLEOTIDE SEQUENCE</scope>
    <source>
        <strain evidence="2">CCMP325</strain>
    </source>
</reference>
<organism evidence="2">
    <name type="scientific">Hanusia phi</name>
    <dbReference type="NCBI Taxonomy" id="3032"/>
    <lineage>
        <taxon>Eukaryota</taxon>
        <taxon>Cryptophyceae</taxon>
        <taxon>Pyrenomonadales</taxon>
        <taxon>Geminigeraceae</taxon>
        <taxon>Hanusia</taxon>
    </lineage>
</organism>
<sequence>MQAGADTASDVRGESSDSPMEATHRGFRAPPAGQHGVSNHGLQEGDEVLEKPGRRADTDASTGRPDTVLGTRSVHQEVMGTVAGKYLGAEAMAESSIAGNSSDGAHGRRARVGQVVGGDAKIAKSA</sequence>
<feature type="region of interest" description="Disordered" evidence="1">
    <location>
        <begin position="1"/>
        <end position="73"/>
    </location>
</feature>
<evidence type="ECO:0000313" key="2">
    <source>
        <dbReference type="EMBL" id="CAD8480823.1"/>
    </source>
</evidence>
<accession>A0A7S0HDQ3</accession>
<proteinExistence type="predicted"/>
<gene>
    <name evidence="2" type="ORF">HPHI1048_LOCUS8674</name>
</gene>
<protein>
    <submittedName>
        <fullName evidence="2">Uncharacterized protein</fullName>
    </submittedName>
</protein>
<evidence type="ECO:0000256" key="1">
    <source>
        <dbReference type="SAM" id="MobiDB-lite"/>
    </source>
</evidence>
<feature type="compositionally biased region" description="Basic and acidic residues" evidence="1">
    <location>
        <begin position="48"/>
        <end position="58"/>
    </location>
</feature>
<dbReference type="EMBL" id="HBEO01012714">
    <property type="protein sequence ID" value="CAD8480823.1"/>
    <property type="molecule type" value="Transcribed_RNA"/>
</dbReference>
<dbReference type="AlphaFoldDB" id="A0A7S0HDQ3"/>
<name>A0A7S0HDQ3_9CRYP</name>